<keyword evidence="9" id="KW-1185">Reference proteome</keyword>
<dbReference type="STRING" id="407022.SAMN05661044_01063"/>
<proteinExistence type="predicted"/>
<name>A0A1H7JLW3_OLID1</name>
<keyword evidence="3 6" id="KW-1133">Transmembrane helix</keyword>
<dbReference type="OrthoDB" id="1496138at2"/>
<dbReference type="InterPro" id="IPR053934">
    <property type="entry name" value="HTTM_dom"/>
</dbReference>
<dbReference type="PANTHER" id="PTHR39535:SF2">
    <property type="entry name" value="HTTM DOMAIN-CONTAINING PROTEIN"/>
    <property type="match status" value="1"/>
</dbReference>
<dbReference type="Proteomes" id="UP000199421">
    <property type="component" value="Unassembled WGS sequence"/>
</dbReference>
<evidence type="ECO:0000256" key="1">
    <source>
        <dbReference type="ARBA" id="ARBA00004127"/>
    </source>
</evidence>
<dbReference type="Pfam" id="PF05090">
    <property type="entry name" value="HTTM"/>
    <property type="match status" value="1"/>
</dbReference>
<feature type="transmembrane region" description="Helical" evidence="6">
    <location>
        <begin position="247"/>
        <end position="277"/>
    </location>
</feature>
<comment type="subcellular location">
    <subcellularLocation>
        <location evidence="1">Endomembrane system</location>
        <topology evidence="1">Multi-pass membrane protein</topology>
    </subcellularLocation>
</comment>
<evidence type="ECO:0000256" key="6">
    <source>
        <dbReference type="SAM" id="Phobius"/>
    </source>
</evidence>
<accession>A0A1H7JLW3</accession>
<dbReference type="EMBL" id="FOAF01000001">
    <property type="protein sequence ID" value="SEK75648.1"/>
    <property type="molecule type" value="Genomic_DNA"/>
</dbReference>
<evidence type="ECO:0000313" key="9">
    <source>
        <dbReference type="Proteomes" id="UP000199421"/>
    </source>
</evidence>
<evidence type="ECO:0000259" key="7">
    <source>
        <dbReference type="SMART" id="SM00752"/>
    </source>
</evidence>
<keyword evidence="2 6" id="KW-0812">Transmembrane</keyword>
<dbReference type="PANTHER" id="PTHR39535">
    <property type="entry name" value="SPORULATION-DELAYING PROTEIN SDPB"/>
    <property type="match status" value="1"/>
</dbReference>
<sequence>MDIPVLGYFRVGTACLLILPVLSLETDFLLLYTPDGLVDAPLLALKHVSPTFTLAQLIQWVSQHGDLSEVWAFRLLYMLYINLCVLLVLGMHTKFAALLLLFLHISIFTALPQYSYGADYFCNILLFYCLVFPTQRSSSIDQWMLRSPRVSNRQTNTCLGILRLHLCLVYFFSGLDKALGNDWWNGQALWKALHLPYFHTQHLLQALLPYFPNWLFTVGGLAVVLLELSYPLALFMPRVRNAILYSIIVLHLLIALTMGLYLFSLVMIFLNIISWLIGGPSQKYSTCLLTHYLKRLARPKPPKPTDGSKPNRKEEQL</sequence>
<evidence type="ECO:0000256" key="4">
    <source>
        <dbReference type="ARBA" id="ARBA00023136"/>
    </source>
</evidence>
<reference evidence="9" key="1">
    <citation type="submission" date="2016-10" db="EMBL/GenBank/DDBJ databases">
        <authorList>
            <person name="Varghese N."/>
            <person name="Submissions S."/>
        </authorList>
    </citation>
    <scope>NUCLEOTIDE SEQUENCE [LARGE SCALE GENOMIC DNA]</scope>
    <source>
        <strain evidence="9">DSM 18733</strain>
    </source>
</reference>
<dbReference type="InterPro" id="IPR052964">
    <property type="entry name" value="Sporulation_signal_mat"/>
</dbReference>
<feature type="region of interest" description="Disordered" evidence="5">
    <location>
        <begin position="298"/>
        <end position="317"/>
    </location>
</feature>
<evidence type="ECO:0000256" key="5">
    <source>
        <dbReference type="SAM" id="MobiDB-lite"/>
    </source>
</evidence>
<evidence type="ECO:0000313" key="8">
    <source>
        <dbReference type="EMBL" id="SEK75648.1"/>
    </source>
</evidence>
<evidence type="ECO:0000256" key="3">
    <source>
        <dbReference type="ARBA" id="ARBA00022989"/>
    </source>
</evidence>
<dbReference type="RefSeq" id="WP_093319590.1">
    <property type="nucleotide sequence ID" value="NZ_FOAF01000001.1"/>
</dbReference>
<dbReference type="GO" id="GO:0012505">
    <property type="term" value="C:endomembrane system"/>
    <property type="evidence" value="ECO:0007669"/>
    <property type="project" value="UniProtKB-SubCell"/>
</dbReference>
<evidence type="ECO:0000256" key="2">
    <source>
        <dbReference type="ARBA" id="ARBA00022692"/>
    </source>
</evidence>
<feature type="domain" description="HTTM-like" evidence="7">
    <location>
        <begin position="1"/>
        <end position="275"/>
    </location>
</feature>
<protein>
    <submittedName>
        <fullName evidence="8">Vitamin K-dependent gamma-carboxylase</fullName>
    </submittedName>
</protein>
<keyword evidence="4 6" id="KW-0472">Membrane</keyword>
<feature type="transmembrane region" description="Helical" evidence="6">
    <location>
        <begin position="95"/>
        <end position="111"/>
    </location>
</feature>
<organism evidence="8 9">
    <name type="scientific">Olivibacter domesticus</name>
    <name type="common">Pseudosphingobacterium domesticum</name>
    <dbReference type="NCBI Taxonomy" id="407022"/>
    <lineage>
        <taxon>Bacteria</taxon>
        <taxon>Pseudomonadati</taxon>
        <taxon>Bacteroidota</taxon>
        <taxon>Sphingobacteriia</taxon>
        <taxon>Sphingobacteriales</taxon>
        <taxon>Sphingobacteriaceae</taxon>
        <taxon>Olivibacter</taxon>
    </lineage>
</organism>
<dbReference type="SMART" id="SM00752">
    <property type="entry name" value="HTTM"/>
    <property type="match status" value="1"/>
</dbReference>
<dbReference type="InterPro" id="IPR011020">
    <property type="entry name" value="HTTM-like"/>
</dbReference>
<dbReference type="AlphaFoldDB" id="A0A1H7JLW3"/>
<feature type="transmembrane region" description="Helical" evidence="6">
    <location>
        <begin position="70"/>
        <end position="88"/>
    </location>
</feature>
<gene>
    <name evidence="8" type="ORF">SAMN05661044_01063</name>
</gene>
<feature type="transmembrane region" description="Helical" evidence="6">
    <location>
        <begin position="214"/>
        <end position="235"/>
    </location>
</feature>